<dbReference type="Pfam" id="PF03737">
    <property type="entry name" value="RraA-like"/>
    <property type="match status" value="1"/>
</dbReference>
<dbReference type="PANTHER" id="PTHR33254">
    <property type="entry name" value="4-HYDROXY-4-METHYL-2-OXOGLUTARATE ALDOLASE 3-RELATED"/>
    <property type="match status" value="1"/>
</dbReference>
<protein>
    <submittedName>
        <fullName evidence="2">Menaquinone methyltransferase</fullName>
    </submittedName>
</protein>
<dbReference type="AlphaFoldDB" id="J9QHB7"/>
<proteinExistence type="predicted"/>
<keyword evidence="2" id="KW-0489">Methyltransferase</keyword>
<keyword evidence="1" id="KW-0460">Magnesium</keyword>
<name>J9QHB7_9HYPO</name>
<dbReference type="PANTHER" id="PTHR33254:SF4">
    <property type="entry name" value="4-HYDROXY-4-METHYL-2-OXOGLUTARATE ALDOLASE 3-RELATED"/>
    <property type="match status" value="1"/>
</dbReference>
<gene>
    <name evidence="2" type="primary">dlpA</name>
</gene>
<dbReference type="GO" id="GO:0008168">
    <property type="term" value="F:methyltransferase activity"/>
    <property type="evidence" value="ECO:0007669"/>
    <property type="project" value="UniProtKB-KW"/>
</dbReference>
<dbReference type="GO" id="GO:0008948">
    <property type="term" value="F:oxaloacetate decarboxylase activity"/>
    <property type="evidence" value="ECO:0007669"/>
    <property type="project" value="TreeGrafter"/>
</dbReference>
<dbReference type="EMBL" id="JN640291">
    <property type="protein sequence ID" value="AFP27265.1"/>
    <property type="molecule type" value="Genomic_DNA"/>
</dbReference>
<dbReference type="GO" id="GO:0047443">
    <property type="term" value="F:4-hydroxy-4-methyl-2-oxoglutarate aldolase activity"/>
    <property type="evidence" value="ECO:0007669"/>
    <property type="project" value="TreeGrafter"/>
</dbReference>
<evidence type="ECO:0000256" key="1">
    <source>
        <dbReference type="PIRSR" id="PIRSR605493-1"/>
    </source>
</evidence>
<keyword evidence="1" id="KW-0479">Metal-binding</keyword>
<dbReference type="InterPro" id="IPR036704">
    <property type="entry name" value="RraA/RraA-like_sf"/>
</dbReference>
<feature type="binding site" evidence="1">
    <location>
        <begin position="152"/>
        <end position="155"/>
    </location>
    <ligand>
        <name>substrate</name>
    </ligand>
</feature>
<keyword evidence="2" id="KW-0808">Transferase</keyword>
<evidence type="ECO:0000313" key="2">
    <source>
        <dbReference type="EMBL" id="AFP27265.1"/>
    </source>
</evidence>
<organism evidence="2">
    <name type="scientific">Epichloe glyceriae</name>
    <dbReference type="NCBI Taxonomy" id="79591"/>
    <lineage>
        <taxon>Eukaryota</taxon>
        <taxon>Fungi</taxon>
        <taxon>Dikarya</taxon>
        <taxon>Ascomycota</taxon>
        <taxon>Pezizomycotina</taxon>
        <taxon>Sordariomycetes</taxon>
        <taxon>Hypocreomycetidae</taxon>
        <taxon>Hypocreales</taxon>
        <taxon>Clavicipitaceae</taxon>
        <taxon>Epichloe</taxon>
    </lineage>
</organism>
<comment type="cofactor">
    <cofactor evidence="1">
        <name>Mg(2+)</name>
        <dbReference type="ChEBI" id="CHEBI:18420"/>
    </cofactor>
</comment>
<dbReference type="SUPFAM" id="SSF89562">
    <property type="entry name" value="RraA-like"/>
    <property type="match status" value="1"/>
</dbReference>
<feature type="binding site" evidence="1">
    <location>
        <position position="174"/>
    </location>
    <ligand>
        <name>substrate</name>
    </ligand>
</feature>
<dbReference type="GO" id="GO:0046872">
    <property type="term" value="F:metal ion binding"/>
    <property type="evidence" value="ECO:0007669"/>
    <property type="project" value="UniProtKB-KW"/>
</dbReference>
<feature type="binding site" evidence="1">
    <location>
        <position position="175"/>
    </location>
    <ligand>
        <name>Mg(2+)</name>
        <dbReference type="ChEBI" id="CHEBI:18420"/>
    </ligand>
</feature>
<accession>J9QHB7</accession>
<dbReference type="GO" id="GO:0032259">
    <property type="term" value="P:methylation"/>
    <property type="evidence" value="ECO:0007669"/>
    <property type="project" value="UniProtKB-KW"/>
</dbReference>
<dbReference type="CDD" id="cd16841">
    <property type="entry name" value="RraA_family"/>
    <property type="match status" value="1"/>
</dbReference>
<sequence length="273" mass="29159">MSTVHMRITPWIRKPRLRLQSIPTPTPRTCCPRQQTASQAMSTATTLPQATMAKLQQYTACDISDALLKLKVPGAGYLADLAPYSSKPSSDDATSPTITIAPVSTILFAAKGETPAAPAPNVPKDTHWADVSEPGTFVVMKQAPGQTNAICGGIMALRMKMRRVEGIIVAGRVRDVQELRSTKLPILALGQSTVGSGGGSIPWALQVPLDINGVNVSPGDIAFQDPANGVVVIPQDKVDQVLEVLPRLTSADDKVKEDVLKGMSVYDAFQLHR</sequence>
<reference evidence="2" key="1">
    <citation type="submission" date="2011-09" db="EMBL/GenBank/DDBJ databases">
        <title>Epichloe glyceriae genome sequence.</title>
        <authorList>
            <person name="Young C.A."/>
            <person name="Schardl C.L."/>
        </authorList>
    </citation>
    <scope>NUCLEOTIDE SEQUENCE</scope>
    <source>
        <strain evidence="2">E277</strain>
    </source>
</reference>
<dbReference type="Gene3D" id="3.50.30.40">
    <property type="entry name" value="Ribonuclease E inhibitor RraA/RraA-like"/>
    <property type="match status" value="1"/>
</dbReference>
<dbReference type="InterPro" id="IPR005493">
    <property type="entry name" value="RraA/RraA-like"/>
</dbReference>